<dbReference type="EC" id="3.1.26.5" evidence="7 8"/>
<dbReference type="Proteomes" id="UP000007437">
    <property type="component" value="Chromosome"/>
</dbReference>
<dbReference type="InterPro" id="IPR020539">
    <property type="entry name" value="RNase_P_CS"/>
</dbReference>
<evidence type="ECO:0000256" key="8">
    <source>
        <dbReference type="NCBIfam" id="TIGR00188"/>
    </source>
</evidence>
<comment type="subunit">
    <text evidence="7">Consists of a catalytic RNA component (M1 or rnpB) and a protein subunit.</text>
</comment>
<evidence type="ECO:0000256" key="1">
    <source>
        <dbReference type="ARBA" id="ARBA00002663"/>
    </source>
</evidence>
<evidence type="ECO:0000256" key="9">
    <source>
        <dbReference type="SAM" id="MobiDB-lite"/>
    </source>
</evidence>
<dbReference type="NCBIfam" id="TIGR00188">
    <property type="entry name" value="rnpA"/>
    <property type="match status" value="1"/>
</dbReference>
<dbReference type="KEGG" id="brh:RBRH_00966"/>
<keyword evidence="4 7" id="KW-0255">Endonuclease</keyword>
<feature type="region of interest" description="Disordered" evidence="9">
    <location>
        <begin position="170"/>
        <end position="219"/>
    </location>
</feature>
<accession>E5ANF6</accession>
<keyword evidence="6 7" id="KW-0694">RNA-binding</keyword>
<protein>
    <recommendedName>
        <fullName evidence="7 8">Ribonuclease P protein component</fullName>
        <shortName evidence="7">RNase P protein</shortName>
        <shortName evidence="7">RNaseP protein</shortName>
        <ecNumber evidence="7 8">3.1.26.5</ecNumber>
    </recommendedName>
    <alternativeName>
        <fullName evidence="7">Protein C5</fullName>
    </alternativeName>
</protein>
<keyword evidence="3 7" id="KW-0540">Nuclease</keyword>
<sequence length="219" mass="23905">MTLGSDGRRPSSAVRARRCRRCPPWAACRAVRRTGPLDERPDRVRTTPAGFPKAARLLKTDEFSSVFRLRPWARSAHFVLYGRPTGQAARLGVVVGKKQAPRAVTRNLVKRLVREAFRVRRLELTGWDVLIRLSGKIDRARFPSAGSAALTQMLQAQIEGLVGRAVREAAHRTGGERPVQAQASVLAPHHGQRGPAASASSGTVPDDGPPDRASTDTQR</sequence>
<organism evidence="10 11">
    <name type="scientific">Mycetohabitans rhizoxinica (strain DSM 19002 / CIP 109453 / HKI 454)</name>
    <name type="common">Paraburkholderia rhizoxinica</name>
    <dbReference type="NCBI Taxonomy" id="882378"/>
    <lineage>
        <taxon>Bacteria</taxon>
        <taxon>Pseudomonadati</taxon>
        <taxon>Pseudomonadota</taxon>
        <taxon>Betaproteobacteria</taxon>
        <taxon>Burkholderiales</taxon>
        <taxon>Burkholderiaceae</taxon>
        <taxon>Mycetohabitans</taxon>
    </lineage>
</organism>
<keyword evidence="5 7" id="KW-0378">Hydrolase</keyword>
<dbReference type="GO" id="GO:0004526">
    <property type="term" value="F:ribonuclease P activity"/>
    <property type="evidence" value="ECO:0007669"/>
    <property type="project" value="UniProtKB-UniRule"/>
</dbReference>
<dbReference type="PROSITE" id="PS00648">
    <property type="entry name" value="RIBONUCLEASE_P"/>
    <property type="match status" value="1"/>
</dbReference>
<comment type="function">
    <text evidence="1 7">RNaseP catalyzes the removal of the 5'-leader sequence from pre-tRNA to produce the mature 5'-terminus. It can also cleave other RNA substrates such as 4.5S RNA. The protein component plays an auxiliary but essential role in vivo by binding to the 5'-leader sequence and broadening the substrate specificity of the ribozyme.</text>
</comment>
<evidence type="ECO:0000256" key="2">
    <source>
        <dbReference type="ARBA" id="ARBA00022694"/>
    </source>
</evidence>
<dbReference type="HOGENOM" id="CLU_1259480_0_0_4"/>
<dbReference type="GO" id="GO:0000049">
    <property type="term" value="F:tRNA binding"/>
    <property type="evidence" value="ECO:0007669"/>
    <property type="project" value="UniProtKB-UniRule"/>
</dbReference>
<dbReference type="PANTHER" id="PTHR33992">
    <property type="entry name" value="RIBONUCLEASE P PROTEIN COMPONENT"/>
    <property type="match status" value="1"/>
</dbReference>
<comment type="similarity">
    <text evidence="7">Belongs to the RnpA family.</text>
</comment>
<evidence type="ECO:0000313" key="10">
    <source>
        <dbReference type="EMBL" id="CBW76409.1"/>
    </source>
</evidence>
<dbReference type="SUPFAM" id="SSF54211">
    <property type="entry name" value="Ribosomal protein S5 domain 2-like"/>
    <property type="match status" value="1"/>
</dbReference>
<evidence type="ECO:0000256" key="7">
    <source>
        <dbReference type="HAMAP-Rule" id="MF_00227"/>
    </source>
</evidence>
<dbReference type="InterPro" id="IPR000100">
    <property type="entry name" value="RNase_P"/>
</dbReference>
<evidence type="ECO:0000256" key="3">
    <source>
        <dbReference type="ARBA" id="ARBA00022722"/>
    </source>
</evidence>
<keyword evidence="2 7" id="KW-0819">tRNA processing</keyword>
<dbReference type="HAMAP" id="MF_00227">
    <property type="entry name" value="RNase_P"/>
    <property type="match status" value="1"/>
</dbReference>
<evidence type="ECO:0000256" key="5">
    <source>
        <dbReference type="ARBA" id="ARBA00022801"/>
    </source>
</evidence>
<evidence type="ECO:0000313" key="11">
    <source>
        <dbReference type="Proteomes" id="UP000007437"/>
    </source>
</evidence>
<dbReference type="EMBL" id="FR687359">
    <property type="protein sequence ID" value="CBW76409.1"/>
    <property type="molecule type" value="Genomic_DNA"/>
</dbReference>
<name>E5ANF6_MYCRK</name>
<dbReference type="InterPro" id="IPR014721">
    <property type="entry name" value="Ribsml_uS5_D2-typ_fold_subgr"/>
</dbReference>
<dbReference type="eggNOG" id="COG0594">
    <property type="taxonomic scope" value="Bacteria"/>
</dbReference>
<dbReference type="Pfam" id="PF00825">
    <property type="entry name" value="Ribonuclease_P"/>
    <property type="match status" value="1"/>
</dbReference>
<dbReference type="InterPro" id="IPR020568">
    <property type="entry name" value="Ribosomal_Su5_D2-typ_SF"/>
</dbReference>
<proteinExistence type="inferred from homology"/>
<dbReference type="GO" id="GO:0042781">
    <property type="term" value="F:3'-tRNA processing endoribonuclease activity"/>
    <property type="evidence" value="ECO:0007669"/>
    <property type="project" value="TreeGrafter"/>
</dbReference>
<evidence type="ECO:0000256" key="6">
    <source>
        <dbReference type="ARBA" id="ARBA00022884"/>
    </source>
</evidence>
<dbReference type="GO" id="GO:0001682">
    <property type="term" value="P:tRNA 5'-leader removal"/>
    <property type="evidence" value="ECO:0007669"/>
    <property type="project" value="UniProtKB-UniRule"/>
</dbReference>
<feature type="compositionally biased region" description="Basic and acidic residues" evidence="9">
    <location>
        <begin position="209"/>
        <end position="219"/>
    </location>
</feature>
<dbReference type="AlphaFoldDB" id="E5ANF6"/>
<gene>
    <name evidence="7" type="primary">rnpA</name>
    <name evidence="10" type="ordered locus">RBRH_00966</name>
</gene>
<dbReference type="PANTHER" id="PTHR33992:SF1">
    <property type="entry name" value="RIBONUCLEASE P PROTEIN COMPONENT"/>
    <property type="match status" value="1"/>
</dbReference>
<dbReference type="Gene3D" id="3.30.230.10">
    <property type="match status" value="1"/>
</dbReference>
<reference evidence="10 11" key="1">
    <citation type="journal article" date="2011" name="J. Bacteriol.">
        <title>Complete genome sequence of Burkholderia rhizoxinica, an endosymbiont of Rhizopus microsporus.</title>
        <authorList>
            <person name="Lackner G."/>
            <person name="Moebius N."/>
            <person name="Partida-Martinez L."/>
            <person name="Hertweck C."/>
        </authorList>
    </citation>
    <scope>NUCLEOTIDE SEQUENCE [LARGE SCALE GENOMIC DNA]</scope>
    <source>
        <strain evidence="11">DSM 19002 / CIP 109453 / HKI 454</strain>
    </source>
</reference>
<evidence type="ECO:0000256" key="4">
    <source>
        <dbReference type="ARBA" id="ARBA00022759"/>
    </source>
</evidence>
<comment type="catalytic activity">
    <reaction evidence="7">
        <text>Endonucleolytic cleavage of RNA, removing 5'-extranucleotides from tRNA precursor.</text>
        <dbReference type="EC" id="3.1.26.5"/>
    </reaction>
</comment>
<dbReference type="GO" id="GO:0030677">
    <property type="term" value="C:ribonuclease P complex"/>
    <property type="evidence" value="ECO:0007669"/>
    <property type="project" value="TreeGrafter"/>
</dbReference>
<dbReference type="STRING" id="882378.RBRH_00966"/>